<keyword evidence="2" id="KW-0934">Plastid</keyword>
<feature type="region of interest" description="Disordered" evidence="4">
    <location>
        <begin position="70"/>
        <end position="105"/>
    </location>
</feature>
<proteinExistence type="predicted"/>
<keyword evidence="3" id="KW-0809">Transit peptide</keyword>
<feature type="compositionally biased region" description="Polar residues" evidence="4">
    <location>
        <begin position="90"/>
        <end position="100"/>
    </location>
</feature>
<dbReference type="InterPro" id="IPR039633">
    <property type="entry name" value="PAP"/>
</dbReference>
<organism evidence="6">
    <name type="scientific">Araucaria cunninghamii</name>
    <name type="common">Hoop pine</name>
    <name type="synonym">Moreton Bay pine</name>
    <dbReference type="NCBI Taxonomy" id="56994"/>
    <lineage>
        <taxon>Eukaryota</taxon>
        <taxon>Viridiplantae</taxon>
        <taxon>Streptophyta</taxon>
        <taxon>Embryophyta</taxon>
        <taxon>Tracheophyta</taxon>
        <taxon>Spermatophyta</taxon>
        <taxon>Pinopsida</taxon>
        <taxon>Pinidae</taxon>
        <taxon>Conifers II</taxon>
        <taxon>Araucariales</taxon>
        <taxon>Araucariaceae</taxon>
        <taxon>Araucaria</taxon>
    </lineage>
</organism>
<sequence>MAAISVLHFAKIPTTAAQPHSADKPSAFSSSAIGFTSRVSLSSSLGPNKSCSHLAFTTLVPRRPRRSSFTVCAGDGEDEWGEEKSGEGALSSNGGTTTAASVKEEPSEIRDLKRALVDSFYGTDRGLRASSETRAEIIELITQLEAKNPTPAPTEALSLLNGKWILVYTSFSELFPLLAAGTLPLVSVKEISQTFDAETFTVENSVQFAGPLATTSFSTHATFEVRSPKRVQIKFEEGIISTPQLTDSIEIPESVEFLGQKIDLAPFNGVINSVQNAASSVARTISAQPPFKFSINTERAQSWLLTTYLDEDLRVSRGDGSSVFVLIKEGSPMMPF</sequence>
<dbReference type="Pfam" id="PF04755">
    <property type="entry name" value="PAP_fibrillin"/>
    <property type="match status" value="1"/>
</dbReference>
<evidence type="ECO:0000313" key="6">
    <source>
        <dbReference type="EMBL" id="JAG94260.1"/>
    </source>
</evidence>
<protein>
    <recommendedName>
        <fullName evidence="5">Plastid lipid-associated protein/fibrillin conserved domain-containing protein</fullName>
    </recommendedName>
</protein>
<evidence type="ECO:0000256" key="2">
    <source>
        <dbReference type="ARBA" id="ARBA00022640"/>
    </source>
</evidence>
<evidence type="ECO:0000256" key="4">
    <source>
        <dbReference type="SAM" id="MobiDB-lite"/>
    </source>
</evidence>
<feature type="domain" description="Plastid lipid-associated protein/fibrillin conserved" evidence="5">
    <location>
        <begin position="111"/>
        <end position="326"/>
    </location>
</feature>
<name>A0A0D6QX34_ARACU</name>
<evidence type="ECO:0000259" key="5">
    <source>
        <dbReference type="Pfam" id="PF04755"/>
    </source>
</evidence>
<evidence type="ECO:0000256" key="3">
    <source>
        <dbReference type="ARBA" id="ARBA00022946"/>
    </source>
</evidence>
<dbReference type="PANTHER" id="PTHR31906">
    <property type="entry name" value="PLASTID-LIPID-ASSOCIATED PROTEIN 4, CHLOROPLASTIC-RELATED"/>
    <property type="match status" value="1"/>
</dbReference>
<comment type="subcellular location">
    <subcellularLocation>
        <location evidence="1">Plastid</location>
    </subcellularLocation>
</comment>
<dbReference type="EMBL" id="GCKF01044144">
    <property type="protein sequence ID" value="JAG94260.1"/>
    <property type="molecule type" value="Transcribed_RNA"/>
</dbReference>
<evidence type="ECO:0000256" key="1">
    <source>
        <dbReference type="ARBA" id="ARBA00004474"/>
    </source>
</evidence>
<dbReference type="InterPro" id="IPR006843">
    <property type="entry name" value="PAP/fibrillin_dom"/>
</dbReference>
<dbReference type="GO" id="GO:0009536">
    <property type="term" value="C:plastid"/>
    <property type="evidence" value="ECO:0007669"/>
    <property type="project" value="UniProtKB-SubCell"/>
</dbReference>
<dbReference type="EMBL" id="GCKF01044143">
    <property type="protein sequence ID" value="JAG94261.1"/>
    <property type="molecule type" value="Transcribed_RNA"/>
</dbReference>
<reference evidence="6" key="1">
    <citation type="submission" date="2015-03" db="EMBL/GenBank/DDBJ databases">
        <title>A transcriptome of Araucaria cunninghamii, an australian fine timber species.</title>
        <authorList>
            <person name="Jing Yi C.J.Y."/>
            <person name="Yin San L.Y.S."/>
            <person name="Abdul Karim S.S."/>
            <person name="Wan Azmi N.N."/>
            <person name="Hercus R.R."/>
            <person name="Croft L.L."/>
        </authorList>
    </citation>
    <scope>NUCLEOTIDE SEQUENCE</scope>
    <source>
        <strain evidence="6">MI0301</strain>
        <tissue evidence="6">Leaf</tissue>
    </source>
</reference>
<accession>A0A0D6QX34</accession>
<dbReference type="AlphaFoldDB" id="A0A0D6QX34"/>